<dbReference type="Proteomes" id="UP000006512">
    <property type="component" value="Unassembled WGS sequence"/>
</dbReference>
<evidence type="ECO:0000313" key="8">
    <source>
        <dbReference type="EMBL" id="EGF92514.1"/>
    </source>
</evidence>
<accession>F4QGR2</accession>
<dbReference type="CDD" id="cd07325">
    <property type="entry name" value="M48_Ste24p_like"/>
    <property type="match status" value="1"/>
</dbReference>
<dbReference type="GO" id="GO:0004222">
    <property type="term" value="F:metalloendopeptidase activity"/>
    <property type="evidence" value="ECO:0007669"/>
    <property type="project" value="InterPro"/>
</dbReference>
<keyword evidence="2" id="KW-0645">Protease</keyword>
<dbReference type="eggNOG" id="COG0501">
    <property type="taxonomic scope" value="Bacteria"/>
</dbReference>
<keyword evidence="6" id="KW-0482">Metalloprotease</keyword>
<dbReference type="GO" id="GO:0046872">
    <property type="term" value="F:metal ion binding"/>
    <property type="evidence" value="ECO:0007669"/>
    <property type="project" value="UniProtKB-KW"/>
</dbReference>
<dbReference type="HOGENOM" id="CLU_570677_0_0_5"/>
<reference evidence="9" key="1">
    <citation type="submission" date="2011-03" db="EMBL/GenBank/DDBJ databases">
        <title>Draft genome sequence of Brevundimonas diminuta.</title>
        <authorList>
            <person name="Brown P.J.B."/>
            <person name="Buechlein A."/>
            <person name="Hemmerich C."/>
            <person name="Brun Y.V."/>
        </authorList>
    </citation>
    <scope>NUCLEOTIDE SEQUENCE [LARGE SCALE GENOMIC DNA]</scope>
    <source>
        <strain evidence="9">C19</strain>
    </source>
</reference>
<evidence type="ECO:0000256" key="2">
    <source>
        <dbReference type="ARBA" id="ARBA00022670"/>
    </source>
</evidence>
<dbReference type="RefSeq" id="WP_006271692.1">
    <property type="nucleotide sequence ID" value="NZ_GL883077.1"/>
</dbReference>
<evidence type="ECO:0000256" key="5">
    <source>
        <dbReference type="ARBA" id="ARBA00022833"/>
    </source>
</evidence>
<protein>
    <submittedName>
        <fullName evidence="8">Peptidase M48, Ste24p</fullName>
    </submittedName>
</protein>
<feature type="domain" description="Peptidase M48" evidence="7">
    <location>
        <begin position="165"/>
        <end position="322"/>
    </location>
</feature>
<dbReference type="EMBL" id="GL883077">
    <property type="protein sequence ID" value="EGF92514.1"/>
    <property type="molecule type" value="Genomic_DNA"/>
</dbReference>
<dbReference type="GO" id="GO:0006508">
    <property type="term" value="P:proteolysis"/>
    <property type="evidence" value="ECO:0007669"/>
    <property type="project" value="UniProtKB-KW"/>
</dbReference>
<evidence type="ECO:0000256" key="4">
    <source>
        <dbReference type="ARBA" id="ARBA00022801"/>
    </source>
</evidence>
<sequence>MTVQPGVPKFCSHCGHGLMAGEKFCGGCGTAIGPDAVAAPASQTHHCAPCGDGGRLPAGQNVCFTCRRLRPLSPDYHMPIDYLMWDLDAAAMRTLRNSGPLNAAAQAISQRLGRPWLEAAVNGIRLGPDQMPDIFNQAVLAARIVGLAYLPELYVSGEQMWDCVTLGDENGAFIAIGSVLLNFGPREMLYLLGREMGHVAAGHAMWNTVSRFMSGQSAQRTIMGEGVMQFINPAKIVESAIDAPLMAWARQSQITADRAGAMVVGDPAVVRNVTLQWAMKSFPVLKKLNVAALERQVADAVGGAHQMAEMTMGSQPFLMRRLRLQAEFSGTSDFSAWRRVIDHWLEAEKPKKAPEPPIDDGHVRLTCIACSEPLRFDRSRFANETDAIKVRCPNAACRKVLEVRPAPPKSAKIERLAPEQDDNSLKIDCAACHRPLRVLKAALAGKSEAKIRCPNADCRTVLTVRPPPERDNPDLYAD</sequence>
<gene>
    <name evidence="8" type="ORF">ABI_09510</name>
</gene>
<keyword evidence="5" id="KW-0862">Zinc</keyword>
<evidence type="ECO:0000256" key="3">
    <source>
        <dbReference type="ARBA" id="ARBA00022723"/>
    </source>
</evidence>
<name>F4QGR2_9CAUL</name>
<dbReference type="InterPro" id="IPR001915">
    <property type="entry name" value="Peptidase_M48"/>
</dbReference>
<keyword evidence="9" id="KW-1185">Reference proteome</keyword>
<evidence type="ECO:0000256" key="6">
    <source>
        <dbReference type="ARBA" id="ARBA00023049"/>
    </source>
</evidence>
<proteinExistence type="predicted"/>
<dbReference type="STRING" id="715226.ABI_09510"/>
<dbReference type="AlphaFoldDB" id="F4QGR2"/>
<organism evidence="8 9">
    <name type="scientific">Asticcacaulis biprosthecium C19</name>
    <dbReference type="NCBI Taxonomy" id="715226"/>
    <lineage>
        <taxon>Bacteria</taxon>
        <taxon>Pseudomonadati</taxon>
        <taxon>Pseudomonadota</taxon>
        <taxon>Alphaproteobacteria</taxon>
        <taxon>Caulobacterales</taxon>
        <taxon>Caulobacteraceae</taxon>
        <taxon>Asticcacaulis</taxon>
    </lineage>
</organism>
<dbReference type="OrthoDB" id="9810445at2"/>
<dbReference type="Pfam" id="PF01435">
    <property type="entry name" value="Peptidase_M48"/>
    <property type="match status" value="1"/>
</dbReference>
<evidence type="ECO:0000313" key="9">
    <source>
        <dbReference type="Proteomes" id="UP000006512"/>
    </source>
</evidence>
<comment type="cofactor">
    <cofactor evidence="1">
        <name>Zn(2+)</name>
        <dbReference type="ChEBI" id="CHEBI:29105"/>
    </cofactor>
</comment>
<keyword evidence="4" id="KW-0378">Hydrolase</keyword>
<evidence type="ECO:0000259" key="7">
    <source>
        <dbReference type="Pfam" id="PF01435"/>
    </source>
</evidence>
<keyword evidence="3" id="KW-0479">Metal-binding</keyword>
<evidence type="ECO:0000256" key="1">
    <source>
        <dbReference type="ARBA" id="ARBA00001947"/>
    </source>
</evidence>